<dbReference type="AlphaFoldDB" id="A0A409WIB1"/>
<dbReference type="InterPro" id="IPR032675">
    <property type="entry name" value="LRR_dom_sf"/>
</dbReference>
<reference evidence="1 2" key="1">
    <citation type="journal article" date="2018" name="Evol. Lett.">
        <title>Horizontal gene cluster transfer increased hallucinogenic mushroom diversity.</title>
        <authorList>
            <person name="Reynolds H.T."/>
            <person name="Vijayakumar V."/>
            <person name="Gluck-Thaler E."/>
            <person name="Korotkin H.B."/>
            <person name="Matheny P.B."/>
            <person name="Slot J.C."/>
        </authorList>
    </citation>
    <scope>NUCLEOTIDE SEQUENCE [LARGE SCALE GENOMIC DNA]</scope>
    <source>
        <strain evidence="1 2">SRW20</strain>
    </source>
</reference>
<dbReference type="EMBL" id="NHYE01005057">
    <property type="protein sequence ID" value="PPQ78242.1"/>
    <property type="molecule type" value="Genomic_DNA"/>
</dbReference>
<comment type="caution">
    <text evidence="1">The sequence shown here is derived from an EMBL/GenBank/DDBJ whole genome shotgun (WGS) entry which is preliminary data.</text>
</comment>
<name>A0A409WIB1_9AGAR</name>
<keyword evidence="2" id="KW-1185">Reference proteome</keyword>
<proteinExistence type="predicted"/>
<evidence type="ECO:0000313" key="1">
    <source>
        <dbReference type="EMBL" id="PPQ78242.1"/>
    </source>
</evidence>
<protein>
    <submittedName>
        <fullName evidence="1">Uncharacterized protein</fullName>
    </submittedName>
</protein>
<organism evidence="1 2">
    <name type="scientific">Gymnopilus dilepis</name>
    <dbReference type="NCBI Taxonomy" id="231916"/>
    <lineage>
        <taxon>Eukaryota</taxon>
        <taxon>Fungi</taxon>
        <taxon>Dikarya</taxon>
        <taxon>Basidiomycota</taxon>
        <taxon>Agaricomycotina</taxon>
        <taxon>Agaricomycetes</taxon>
        <taxon>Agaricomycetidae</taxon>
        <taxon>Agaricales</taxon>
        <taxon>Agaricineae</taxon>
        <taxon>Hymenogastraceae</taxon>
        <taxon>Gymnopilus</taxon>
    </lineage>
</organism>
<accession>A0A409WIB1</accession>
<dbReference type="Gene3D" id="1.20.1280.50">
    <property type="match status" value="1"/>
</dbReference>
<sequence length="446" mass="51019">MNSLSLSHIPPEIIGHLFLAYHSLLGGDPLGGLRSVCLTCKDWRDIAYSTPALWSSLNLHLQDRVPVALVENLQFLLARSREHPLKIYLKIHNHPWQYVGERDRATAFMQLLFKHVHRWRTIHLEFSRSEHFPYFPEMDYWKADILQSLRITTSGVYSLPLSWIAILASSPKLRVWRESGGYSYSSALPLLESLETLQLAVPVSTSEALRILQSLPSLEHLSIQLDKESNSTRAILPVFSMIKSLDISLTAPSSLQVLFLGIHVPNLEHLGFHFLEFSSFDLHMNQVKNFLKKTSGQITSFSIRNMCITEDVLLECLTILSPYLKRFEILADSTLTSADYYAIENVGDKTIRALTPTSEEQPLCPRLEHITLERCLQAQDGVLSEMAESRYQSSPNVLSRLCCFQVVFRYHTHPIDTTRLRKLQAEGLRCLVQYGSLRARFEDFLH</sequence>
<dbReference type="Proteomes" id="UP000284706">
    <property type="component" value="Unassembled WGS sequence"/>
</dbReference>
<dbReference type="Gene3D" id="3.80.10.10">
    <property type="entry name" value="Ribonuclease Inhibitor"/>
    <property type="match status" value="1"/>
</dbReference>
<dbReference type="PANTHER" id="PTHR38926:SF5">
    <property type="entry name" value="F-BOX AND LEUCINE-RICH REPEAT PROTEIN 6"/>
    <property type="match status" value="1"/>
</dbReference>
<dbReference type="PANTHER" id="PTHR38926">
    <property type="entry name" value="F-BOX DOMAIN CONTAINING PROTEIN, EXPRESSED"/>
    <property type="match status" value="1"/>
</dbReference>
<dbReference type="OrthoDB" id="2919606at2759"/>
<evidence type="ECO:0000313" key="2">
    <source>
        <dbReference type="Proteomes" id="UP000284706"/>
    </source>
</evidence>
<dbReference type="InParanoid" id="A0A409WIB1"/>
<gene>
    <name evidence="1" type="ORF">CVT26_007692</name>
</gene>
<dbReference type="SUPFAM" id="SSF52047">
    <property type="entry name" value="RNI-like"/>
    <property type="match status" value="1"/>
</dbReference>